<feature type="transmembrane region" description="Helical" evidence="1">
    <location>
        <begin position="21"/>
        <end position="39"/>
    </location>
</feature>
<reference evidence="2 3" key="1">
    <citation type="journal article" date="2019" name="Int. J. Syst. Evol. Microbiol.">
        <title>The Global Catalogue of Microorganisms (GCM) 10K type strain sequencing project: providing services to taxonomists for standard genome sequencing and annotation.</title>
        <authorList>
            <consortium name="The Broad Institute Genomics Platform"/>
            <consortium name="The Broad Institute Genome Sequencing Center for Infectious Disease"/>
            <person name="Wu L."/>
            <person name="Ma J."/>
        </authorList>
    </citation>
    <scope>NUCLEOTIDE SEQUENCE [LARGE SCALE GENOMIC DNA]</scope>
    <source>
        <strain evidence="2 3">JCM 16034</strain>
    </source>
</reference>
<name>A0ABN3BRJ8_9MICC</name>
<keyword evidence="1" id="KW-1133">Transmembrane helix</keyword>
<proteinExistence type="predicted"/>
<dbReference type="RefSeq" id="WP_344299217.1">
    <property type="nucleotide sequence ID" value="NZ_BAAAQW010000004.1"/>
</dbReference>
<gene>
    <name evidence="2" type="ORF">GCM10009849_16390</name>
</gene>
<accession>A0ABN3BRJ8</accession>
<keyword evidence="1" id="KW-0472">Membrane</keyword>
<feature type="transmembrane region" description="Helical" evidence="1">
    <location>
        <begin position="45"/>
        <end position="68"/>
    </location>
</feature>
<comment type="caution">
    <text evidence="2">The sequence shown here is derived from an EMBL/GenBank/DDBJ whole genome shotgun (WGS) entry which is preliminary data.</text>
</comment>
<evidence type="ECO:0000256" key="1">
    <source>
        <dbReference type="SAM" id="Phobius"/>
    </source>
</evidence>
<keyword evidence="1" id="KW-0812">Transmembrane</keyword>
<protein>
    <submittedName>
        <fullName evidence="2">Uncharacterized protein</fullName>
    </submittedName>
</protein>
<evidence type="ECO:0000313" key="2">
    <source>
        <dbReference type="EMBL" id="GAA2199549.1"/>
    </source>
</evidence>
<keyword evidence="3" id="KW-1185">Reference proteome</keyword>
<organism evidence="2 3">
    <name type="scientific">Sinomonas flava</name>
    <dbReference type="NCBI Taxonomy" id="496857"/>
    <lineage>
        <taxon>Bacteria</taxon>
        <taxon>Bacillati</taxon>
        <taxon>Actinomycetota</taxon>
        <taxon>Actinomycetes</taxon>
        <taxon>Micrococcales</taxon>
        <taxon>Micrococcaceae</taxon>
        <taxon>Sinomonas</taxon>
    </lineage>
</organism>
<dbReference type="EMBL" id="BAAAQW010000004">
    <property type="protein sequence ID" value="GAA2199549.1"/>
    <property type="molecule type" value="Genomic_DNA"/>
</dbReference>
<evidence type="ECO:0000313" key="3">
    <source>
        <dbReference type="Proteomes" id="UP001500432"/>
    </source>
</evidence>
<sequence length="81" mass="8777">MHAAAPAPAKTPLPLNVHERALVTWAAIFPLVLAAQAVLSPLVHAWPAVLQVFAMTLVVVPVASYVVMPRLMALYARLTRR</sequence>
<dbReference type="Proteomes" id="UP001500432">
    <property type="component" value="Unassembled WGS sequence"/>
</dbReference>